<dbReference type="GO" id="GO:0004046">
    <property type="term" value="F:aminoacylase activity"/>
    <property type="evidence" value="ECO:0007669"/>
    <property type="project" value="TreeGrafter"/>
</dbReference>
<protein>
    <submittedName>
        <fullName evidence="2">Peptidase dimerization domain protein</fullName>
    </submittedName>
</protein>
<dbReference type="EMBL" id="KN784970">
    <property type="protein sequence ID" value="KIH43545.1"/>
    <property type="molecule type" value="Genomic_DNA"/>
</dbReference>
<proteinExistence type="predicted"/>
<dbReference type="Gene3D" id="3.30.70.360">
    <property type="match status" value="1"/>
</dbReference>
<dbReference type="PANTHER" id="PTHR45892">
    <property type="entry name" value="AMINOACYLASE-1"/>
    <property type="match status" value="1"/>
</dbReference>
<dbReference type="Pfam" id="PF07687">
    <property type="entry name" value="M20_dimer"/>
    <property type="match status" value="1"/>
</dbReference>
<dbReference type="Proteomes" id="UP000054047">
    <property type="component" value="Unassembled WGS sequence"/>
</dbReference>
<dbReference type="PANTHER" id="PTHR45892:SF1">
    <property type="entry name" value="AMINOACYLASE-1"/>
    <property type="match status" value="1"/>
</dbReference>
<feature type="domain" description="Peptidase M20 dimerisation" evidence="1">
    <location>
        <begin position="42"/>
        <end position="96"/>
    </location>
</feature>
<dbReference type="InterPro" id="IPR011650">
    <property type="entry name" value="Peptidase_M20_dimer"/>
</dbReference>
<sequence length="105" mass="11949">MNDLCARRGLVLVRFQQRLINTTLAFREEQRKILEGDHTKTLGDVTTLNLTILEGGVQVNVLPEKFTAFFDIRVPPTVDFEAFEKEISGWCQEAGEGVTYEFVQV</sequence>
<dbReference type="SUPFAM" id="SSF55031">
    <property type="entry name" value="Bacterial exopeptidase dimerisation domain"/>
    <property type="match status" value="1"/>
</dbReference>
<evidence type="ECO:0000259" key="1">
    <source>
        <dbReference type="Pfam" id="PF07687"/>
    </source>
</evidence>
<organism evidence="2 3">
    <name type="scientific">Ancylostoma duodenale</name>
    <dbReference type="NCBI Taxonomy" id="51022"/>
    <lineage>
        <taxon>Eukaryota</taxon>
        <taxon>Metazoa</taxon>
        <taxon>Ecdysozoa</taxon>
        <taxon>Nematoda</taxon>
        <taxon>Chromadorea</taxon>
        <taxon>Rhabditida</taxon>
        <taxon>Rhabditina</taxon>
        <taxon>Rhabditomorpha</taxon>
        <taxon>Strongyloidea</taxon>
        <taxon>Ancylostomatidae</taxon>
        <taxon>Ancylostomatinae</taxon>
        <taxon>Ancylostoma</taxon>
    </lineage>
</organism>
<evidence type="ECO:0000313" key="2">
    <source>
        <dbReference type="EMBL" id="KIH43545.1"/>
    </source>
</evidence>
<dbReference type="InterPro" id="IPR036264">
    <property type="entry name" value="Bact_exopeptidase_dim_dom"/>
</dbReference>
<dbReference type="OrthoDB" id="3064516at2759"/>
<accession>A0A0C2F4U4</accession>
<name>A0A0C2F4U4_9BILA</name>
<evidence type="ECO:0000313" key="3">
    <source>
        <dbReference type="Proteomes" id="UP000054047"/>
    </source>
</evidence>
<dbReference type="InterPro" id="IPR052083">
    <property type="entry name" value="Aminoacylase-1_M20A"/>
</dbReference>
<gene>
    <name evidence="2" type="ORF">ANCDUO_26447</name>
</gene>
<dbReference type="FunFam" id="3.30.70.360:FF:000005">
    <property type="entry name" value="Putative Aminoacylase-1"/>
    <property type="match status" value="1"/>
</dbReference>
<dbReference type="AlphaFoldDB" id="A0A0C2F4U4"/>
<reference evidence="2 3" key="1">
    <citation type="submission" date="2013-12" db="EMBL/GenBank/DDBJ databases">
        <title>Draft genome of the parsitic nematode Ancylostoma duodenale.</title>
        <authorList>
            <person name="Mitreva M."/>
        </authorList>
    </citation>
    <scope>NUCLEOTIDE SEQUENCE [LARGE SCALE GENOMIC DNA]</scope>
    <source>
        <strain evidence="2 3">Zhejiang</strain>
    </source>
</reference>
<keyword evidence="3" id="KW-1185">Reference proteome</keyword>